<dbReference type="AlphaFoldDB" id="A0A9D4CT27"/>
<organism evidence="2 3">
    <name type="scientific">Dreissena polymorpha</name>
    <name type="common">Zebra mussel</name>
    <name type="synonym">Mytilus polymorpha</name>
    <dbReference type="NCBI Taxonomy" id="45954"/>
    <lineage>
        <taxon>Eukaryota</taxon>
        <taxon>Metazoa</taxon>
        <taxon>Spiralia</taxon>
        <taxon>Lophotrochozoa</taxon>
        <taxon>Mollusca</taxon>
        <taxon>Bivalvia</taxon>
        <taxon>Autobranchia</taxon>
        <taxon>Heteroconchia</taxon>
        <taxon>Euheterodonta</taxon>
        <taxon>Imparidentia</taxon>
        <taxon>Neoheterodontei</taxon>
        <taxon>Myida</taxon>
        <taxon>Dreissenoidea</taxon>
        <taxon>Dreissenidae</taxon>
        <taxon>Dreissena</taxon>
    </lineage>
</organism>
<accession>A0A9D4CT27</accession>
<evidence type="ECO:0000313" key="2">
    <source>
        <dbReference type="EMBL" id="KAH3731149.1"/>
    </source>
</evidence>
<comment type="caution">
    <text evidence="2">The sequence shown here is derived from an EMBL/GenBank/DDBJ whole genome shotgun (WGS) entry which is preliminary data.</text>
</comment>
<evidence type="ECO:0000256" key="1">
    <source>
        <dbReference type="SAM" id="MobiDB-lite"/>
    </source>
</evidence>
<dbReference type="Proteomes" id="UP000828390">
    <property type="component" value="Unassembled WGS sequence"/>
</dbReference>
<keyword evidence="3" id="KW-1185">Reference proteome</keyword>
<gene>
    <name evidence="2" type="ORF">DPMN_057155</name>
</gene>
<name>A0A9D4CT27_DREPO</name>
<reference evidence="2" key="2">
    <citation type="submission" date="2020-11" db="EMBL/GenBank/DDBJ databases">
        <authorList>
            <person name="McCartney M.A."/>
            <person name="Auch B."/>
            <person name="Kono T."/>
            <person name="Mallez S."/>
            <person name="Becker A."/>
            <person name="Gohl D.M."/>
            <person name="Silverstein K.A.T."/>
            <person name="Koren S."/>
            <person name="Bechman K.B."/>
            <person name="Herman A."/>
            <person name="Abrahante J.E."/>
            <person name="Garbe J."/>
        </authorList>
    </citation>
    <scope>NUCLEOTIDE SEQUENCE</scope>
    <source>
        <strain evidence="2">Duluth1</strain>
        <tissue evidence="2">Whole animal</tissue>
    </source>
</reference>
<evidence type="ECO:0000313" key="3">
    <source>
        <dbReference type="Proteomes" id="UP000828390"/>
    </source>
</evidence>
<reference evidence="2" key="1">
    <citation type="journal article" date="2019" name="bioRxiv">
        <title>The Genome of the Zebra Mussel, Dreissena polymorpha: A Resource for Invasive Species Research.</title>
        <authorList>
            <person name="McCartney M.A."/>
            <person name="Auch B."/>
            <person name="Kono T."/>
            <person name="Mallez S."/>
            <person name="Zhang Y."/>
            <person name="Obille A."/>
            <person name="Becker A."/>
            <person name="Abrahante J.E."/>
            <person name="Garbe J."/>
            <person name="Badalamenti J.P."/>
            <person name="Herman A."/>
            <person name="Mangelson H."/>
            <person name="Liachko I."/>
            <person name="Sullivan S."/>
            <person name="Sone E.D."/>
            <person name="Koren S."/>
            <person name="Silverstein K.A.T."/>
            <person name="Beckman K.B."/>
            <person name="Gohl D.M."/>
        </authorList>
    </citation>
    <scope>NUCLEOTIDE SEQUENCE</scope>
    <source>
        <strain evidence="2">Duluth1</strain>
        <tissue evidence="2">Whole animal</tissue>
    </source>
</reference>
<proteinExistence type="predicted"/>
<protein>
    <submittedName>
        <fullName evidence="2">Uncharacterized protein</fullName>
    </submittedName>
</protein>
<feature type="region of interest" description="Disordered" evidence="1">
    <location>
        <begin position="1"/>
        <end position="21"/>
    </location>
</feature>
<dbReference type="EMBL" id="JAIWYP010000012">
    <property type="protein sequence ID" value="KAH3731149.1"/>
    <property type="molecule type" value="Genomic_DNA"/>
</dbReference>
<sequence length="71" mass="7172">MRTISRGRGLGRRSRLAGLAGPRVPGLADHLSRPGSRKVVSASGTCGTPCPWPCGPSLAAGISEGGLGYLD</sequence>